<keyword evidence="8" id="KW-0238">DNA-binding</keyword>
<dbReference type="InterPro" id="IPR014151">
    <property type="entry name" value="DNA_helicase_AddA"/>
</dbReference>
<evidence type="ECO:0000256" key="1">
    <source>
        <dbReference type="ARBA" id="ARBA00022722"/>
    </source>
</evidence>
<dbReference type="NCBIfam" id="TIGR02784">
    <property type="entry name" value="addA_alphas"/>
    <property type="match status" value="1"/>
</dbReference>
<evidence type="ECO:0000259" key="17">
    <source>
        <dbReference type="PROSITE" id="PS51198"/>
    </source>
</evidence>
<evidence type="ECO:0000256" key="16">
    <source>
        <dbReference type="SAM" id="MobiDB-lite"/>
    </source>
</evidence>
<comment type="caution">
    <text evidence="19">The sequence shown here is derived from an EMBL/GenBank/DDBJ whole genome shotgun (WGS) entry which is preliminary data.</text>
</comment>
<keyword evidence="20" id="KW-1185">Reference proteome</keyword>
<evidence type="ECO:0000256" key="6">
    <source>
        <dbReference type="ARBA" id="ARBA00022839"/>
    </source>
</evidence>
<comment type="catalytic activity">
    <reaction evidence="11">
        <text>Couples ATP hydrolysis with the unwinding of duplex DNA by translocating in the 3'-5' direction.</text>
        <dbReference type="EC" id="5.6.2.4"/>
    </reaction>
</comment>
<keyword evidence="5 15" id="KW-0347">Helicase</keyword>
<feature type="domain" description="UvrD-like helicase C-terminal" evidence="18">
    <location>
        <begin position="566"/>
        <end position="857"/>
    </location>
</feature>
<dbReference type="RefSeq" id="WP_188450771.1">
    <property type="nucleotide sequence ID" value="NZ_BMFS01000001.1"/>
</dbReference>
<dbReference type="EC" id="5.6.2.4" evidence="12"/>
<evidence type="ECO:0000256" key="10">
    <source>
        <dbReference type="ARBA" id="ARBA00023235"/>
    </source>
</evidence>
<evidence type="ECO:0000256" key="14">
    <source>
        <dbReference type="ARBA" id="ARBA00048988"/>
    </source>
</evidence>
<dbReference type="SUPFAM" id="SSF52540">
    <property type="entry name" value="P-loop containing nucleoside triphosphate hydrolases"/>
    <property type="match status" value="1"/>
</dbReference>
<dbReference type="Gene3D" id="3.40.50.300">
    <property type="entry name" value="P-loop containing nucleotide triphosphate hydrolases"/>
    <property type="match status" value="4"/>
</dbReference>
<reference evidence="20" key="1">
    <citation type="journal article" date="2019" name="Int. J. Syst. Evol. Microbiol.">
        <title>The Global Catalogue of Microorganisms (GCM) 10K type strain sequencing project: providing services to taxonomists for standard genome sequencing and annotation.</title>
        <authorList>
            <consortium name="The Broad Institute Genomics Platform"/>
            <consortium name="The Broad Institute Genome Sequencing Center for Infectious Disease"/>
            <person name="Wu L."/>
            <person name="Ma J."/>
        </authorList>
    </citation>
    <scope>NUCLEOTIDE SEQUENCE [LARGE SCALE GENOMIC DNA]</scope>
    <source>
        <strain evidence="20">CGMCC 1.12766</strain>
    </source>
</reference>
<dbReference type="Pfam" id="PF13361">
    <property type="entry name" value="UvrD_C"/>
    <property type="match status" value="1"/>
</dbReference>
<evidence type="ECO:0000256" key="15">
    <source>
        <dbReference type="PROSITE-ProRule" id="PRU00560"/>
    </source>
</evidence>
<evidence type="ECO:0000256" key="3">
    <source>
        <dbReference type="ARBA" id="ARBA00022763"/>
    </source>
</evidence>
<evidence type="ECO:0000256" key="11">
    <source>
        <dbReference type="ARBA" id="ARBA00034617"/>
    </source>
</evidence>
<dbReference type="InterPro" id="IPR000212">
    <property type="entry name" value="DNA_helicase_UvrD/REP"/>
</dbReference>
<dbReference type="Gene3D" id="1.10.486.10">
    <property type="entry name" value="PCRA, domain 4"/>
    <property type="match status" value="1"/>
</dbReference>
<keyword evidence="1" id="KW-0540">Nuclease</keyword>
<sequence>MSAPGFDPAIAASATTAQRAAADPRASVFVEANAGSGKTRVLVDRVARLLLEGVPPDRILCVTFTKAAAGEMQTRLFLKLGDWSVMADDRLRAELQKLTGEEAEPDAGRLAEARKLFARALETPGGLKVQTLHAFCDSLLRQFPLEAGLPPGFATQEDAQSARVRREAELRVYETARREGGGKLAAAIEAITVRAGPTGFEAVFKKAAHERHRLSELFEHAQGEGPLIVEAARLLGIDPDADEMRLKADFAAGLDLEALQRCADALAGSSKSRSTDAAPHLYATLEAVRSGDTGRAWESYCGYMLTAKQDKITAASHLYTGDATAVCPELVELFGEAGTERVRMEAVLRQLSASRLHALTSASLTLARAFIIEYERLLTRERAVDFADLVVRASRLLGTAEMAAWVRYKLDGGLDHILVDEAQDTAPDQWDVIDALAAEFFAGEGRERTSELARTVFCVGDEKQSIYSFQNADPARFIAQGVKLAGLTEGAKLDFVRPELKTSFRSAPEVLEAVDMAFADVRAAIETKALAGAPDTKFHDDRERKAEALPLAGTHPFMAYRGHEAARRGTPGCVEIWPFTPRLPKGEADSLDEEADGPVDTRPHNSPRNQLAEAVAQEIRAIIDRGDAVWEEKPQWHKRAATPGDIVILVRQRSGLFAEIIRQLKIKEVPVAGADRMVLPGQLVVQDMLSLARFALQPGDDLALAEVLKSPAFHPVGAEMPRINEDVLFRLAYGRRGTLWEALQRSDEPALADAKAALKAVRGRVDTLTPYAFFARFLSEASDTGETRAARIYARLREEARDPLEEFLSRALAHEREGAPSLARFIDAVTRSDSELKRDPEGGRDEVRVMTVHAAKGLEAPIVFLPDTTSPPSKGHPQIADHGTSGLLWSEKDAFAPDIVTALRDAWKRDQENESARLLYVAMTRARDRLIVCGHTYSKDKQPRPDTWYGRLAAAWRGDSWRSVDTAIDDIAAHYEWESPLQARRYGVDPRPVKKKSGAPDERVDDPVRMRTPALIETIASRAIAPSRLLAGLEAGGEPAGLSPLADGGRARFLRGTLIHKLLQTLPDLPPASRADAADRMLARHRELDEAERQTIAREALAVLADPQFAGLFGPGSRAEVALSGSAPGLPSGVRVNGQVDRLLVTPDSVLVVDFKTNRPPPDSVDDVAPAYLAQMGAYRALLRVLYPGRAVRCALVWTDAARLMELPDAAMDAALELAAQPGALDRSGPAS</sequence>
<keyword evidence="6" id="KW-0269">Exonuclease</keyword>
<evidence type="ECO:0000256" key="2">
    <source>
        <dbReference type="ARBA" id="ARBA00022741"/>
    </source>
</evidence>
<evidence type="ECO:0000313" key="20">
    <source>
        <dbReference type="Proteomes" id="UP000648722"/>
    </source>
</evidence>
<evidence type="ECO:0000259" key="18">
    <source>
        <dbReference type="PROSITE" id="PS51217"/>
    </source>
</evidence>
<evidence type="ECO:0000313" key="19">
    <source>
        <dbReference type="EMBL" id="GGG91109.1"/>
    </source>
</evidence>
<keyword evidence="10" id="KW-0413">Isomerase</keyword>
<evidence type="ECO:0000256" key="9">
    <source>
        <dbReference type="ARBA" id="ARBA00023204"/>
    </source>
</evidence>
<keyword evidence="3" id="KW-0227">DNA damage</keyword>
<dbReference type="GO" id="GO:0004386">
    <property type="term" value="F:helicase activity"/>
    <property type="evidence" value="ECO:0007669"/>
    <property type="project" value="UniProtKB-KW"/>
</dbReference>
<organism evidence="19 20">
    <name type="scientific">Glycocaulis albus</name>
    <dbReference type="NCBI Taxonomy" id="1382801"/>
    <lineage>
        <taxon>Bacteria</taxon>
        <taxon>Pseudomonadati</taxon>
        <taxon>Pseudomonadota</taxon>
        <taxon>Alphaproteobacteria</taxon>
        <taxon>Maricaulales</taxon>
        <taxon>Maricaulaceae</taxon>
        <taxon>Glycocaulis</taxon>
    </lineage>
</organism>
<keyword evidence="9" id="KW-0234">DNA repair</keyword>
<evidence type="ECO:0000256" key="5">
    <source>
        <dbReference type="ARBA" id="ARBA00022806"/>
    </source>
</evidence>
<dbReference type="InterPro" id="IPR027417">
    <property type="entry name" value="P-loop_NTPase"/>
</dbReference>
<keyword evidence="2 15" id="KW-0547">Nucleotide-binding</keyword>
<feature type="region of interest" description="Disordered" evidence="16">
    <location>
        <begin position="585"/>
        <end position="607"/>
    </location>
</feature>
<evidence type="ECO:0000256" key="13">
    <source>
        <dbReference type="ARBA" id="ARBA00034923"/>
    </source>
</evidence>
<keyword evidence="4 15" id="KW-0378">Hydrolase</keyword>
<proteinExistence type="predicted"/>
<feature type="domain" description="UvrD-like helicase ATP-binding" evidence="17">
    <location>
        <begin position="11"/>
        <end position="507"/>
    </location>
</feature>
<dbReference type="PANTHER" id="PTHR11070:SF2">
    <property type="entry name" value="ATP-DEPENDENT DNA HELICASE SRS2"/>
    <property type="match status" value="1"/>
</dbReference>
<comment type="catalytic activity">
    <reaction evidence="14">
        <text>ATP + H2O = ADP + phosphate + H(+)</text>
        <dbReference type="Rhea" id="RHEA:13065"/>
        <dbReference type="ChEBI" id="CHEBI:15377"/>
        <dbReference type="ChEBI" id="CHEBI:15378"/>
        <dbReference type="ChEBI" id="CHEBI:30616"/>
        <dbReference type="ChEBI" id="CHEBI:43474"/>
        <dbReference type="ChEBI" id="CHEBI:456216"/>
        <dbReference type="EC" id="5.6.2.4"/>
    </reaction>
</comment>
<dbReference type="InterPro" id="IPR011604">
    <property type="entry name" value="PDDEXK-like_dom_sf"/>
</dbReference>
<dbReference type="EMBL" id="BMFS01000001">
    <property type="protein sequence ID" value="GGG91109.1"/>
    <property type="molecule type" value="Genomic_DNA"/>
</dbReference>
<gene>
    <name evidence="19" type="ORF">GCM10007420_02950</name>
</gene>
<dbReference type="InterPro" id="IPR011335">
    <property type="entry name" value="Restrct_endonuc-II-like"/>
</dbReference>
<dbReference type="SUPFAM" id="SSF52980">
    <property type="entry name" value="Restriction endonuclease-like"/>
    <property type="match status" value="1"/>
</dbReference>
<dbReference type="Pfam" id="PF00580">
    <property type="entry name" value="UvrD-helicase"/>
    <property type="match status" value="1"/>
</dbReference>
<dbReference type="PANTHER" id="PTHR11070">
    <property type="entry name" value="UVRD / RECB / PCRA DNA HELICASE FAMILY MEMBER"/>
    <property type="match status" value="1"/>
</dbReference>
<dbReference type="InterPro" id="IPR014016">
    <property type="entry name" value="UvrD-like_ATP-bd"/>
</dbReference>
<keyword evidence="7 15" id="KW-0067">ATP-binding</keyword>
<dbReference type="Proteomes" id="UP000648722">
    <property type="component" value="Unassembled WGS sequence"/>
</dbReference>
<name>A0ABQ1XFZ1_9PROT</name>
<feature type="binding site" evidence="15">
    <location>
        <begin position="32"/>
        <end position="39"/>
    </location>
    <ligand>
        <name>ATP</name>
        <dbReference type="ChEBI" id="CHEBI:30616"/>
    </ligand>
</feature>
<dbReference type="Gene3D" id="3.90.320.10">
    <property type="match status" value="1"/>
</dbReference>
<dbReference type="InterPro" id="IPR038726">
    <property type="entry name" value="PDDEXK_AddAB-type"/>
</dbReference>
<dbReference type="PROSITE" id="PS51217">
    <property type="entry name" value="UVRD_HELICASE_CTER"/>
    <property type="match status" value="1"/>
</dbReference>
<accession>A0ABQ1XFZ1</accession>
<evidence type="ECO:0000256" key="4">
    <source>
        <dbReference type="ARBA" id="ARBA00022801"/>
    </source>
</evidence>
<evidence type="ECO:0000256" key="7">
    <source>
        <dbReference type="ARBA" id="ARBA00022840"/>
    </source>
</evidence>
<protein>
    <recommendedName>
        <fullName evidence="12">DNA 3'-5' helicase</fullName>
        <ecNumber evidence="12">5.6.2.4</ecNumber>
    </recommendedName>
    <alternativeName>
        <fullName evidence="13">DNA 3'-5' helicase II</fullName>
    </alternativeName>
</protein>
<evidence type="ECO:0000256" key="8">
    <source>
        <dbReference type="ARBA" id="ARBA00023125"/>
    </source>
</evidence>
<dbReference type="Pfam" id="PF12705">
    <property type="entry name" value="PDDEXK_1"/>
    <property type="match status" value="1"/>
</dbReference>
<dbReference type="InterPro" id="IPR014017">
    <property type="entry name" value="DNA_helicase_UvrD-like_C"/>
</dbReference>
<evidence type="ECO:0000256" key="12">
    <source>
        <dbReference type="ARBA" id="ARBA00034808"/>
    </source>
</evidence>
<dbReference type="PROSITE" id="PS51198">
    <property type="entry name" value="UVRD_HELICASE_ATP_BIND"/>
    <property type="match status" value="1"/>
</dbReference>